<dbReference type="OMA" id="AMVECCK"/>
<dbReference type="FunCoup" id="A0A251UXM4">
    <property type="interactions" value="238"/>
</dbReference>
<evidence type="ECO:0000256" key="1">
    <source>
        <dbReference type="SAM" id="MobiDB-lite"/>
    </source>
</evidence>
<gene>
    <name evidence="3" type="ORF">HannXRQ_Chr04g0107491</name>
    <name evidence="2" type="ORF">HanXRQr2_Chr04g0156761</name>
</gene>
<evidence type="ECO:0000313" key="4">
    <source>
        <dbReference type="Proteomes" id="UP000215914"/>
    </source>
</evidence>
<proteinExistence type="predicted"/>
<dbReference type="InParanoid" id="A0A251UXM4"/>
<reference evidence="2" key="3">
    <citation type="submission" date="2020-06" db="EMBL/GenBank/DDBJ databases">
        <title>Helianthus annuus Genome sequencing and assembly Release 2.</title>
        <authorList>
            <person name="Gouzy J."/>
            <person name="Langlade N."/>
            <person name="Munos S."/>
        </authorList>
    </citation>
    <scope>NUCLEOTIDE SEQUENCE</scope>
    <source>
        <tissue evidence="2">Leaves</tissue>
    </source>
</reference>
<dbReference type="Proteomes" id="UP000215914">
    <property type="component" value="Chromosome 4"/>
</dbReference>
<protein>
    <submittedName>
        <fullName evidence="3">Uncharacterized protein</fullName>
    </submittedName>
</protein>
<dbReference type="Gramene" id="mRNA:HanXRQr2_Chr04g0156761">
    <property type="protein sequence ID" value="CDS:HanXRQr2_Chr04g0156761.1"/>
    <property type="gene ID" value="HanXRQr2_Chr04g0156761"/>
</dbReference>
<sequence>MTSTTFRRPSRRSPSFSSSSSSSLGSISFLDDSSTPATPLRYTGIPFSWEQFPGIPKKNNTNKTSSQCLLPLPPSGNSFRKSFGKDTTPMIKKNTTHEDPFFAAFVECSKDDDMSIKGSKMRSSSGLGSLYGSCFRTCEVAQSIVYLPRSRSSYLFR</sequence>
<dbReference type="PANTHER" id="PTHR33696">
    <property type="entry name" value="T22J18.15-RELATED"/>
    <property type="match status" value="1"/>
</dbReference>
<feature type="region of interest" description="Disordered" evidence="1">
    <location>
        <begin position="1"/>
        <end position="34"/>
    </location>
</feature>
<dbReference type="EMBL" id="CM007893">
    <property type="protein sequence ID" value="OTG28110.1"/>
    <property type="molecule type" value="Genomic_DNA"/>
</dbReference>
<evidence type="ECO:0000313" key="2">
    <source>
        <dbReference type="EMBL" id="KAF5809404.1"/>
    </source>
</evidence>
<reference evidence="3" key="2">
    <citation type="submission" date="2017-02" db="EMBL/GenBank/DDBJ databases">
        <title>Sunflower complete genome.</title>
        <authorList>
            <person name="Langlade N."/>
            <person name="Munos S."/>
        </authorList>
    </citation>
    <scope>NUCLEOTIDE SEQUENCE [LARGE SCALE GENOMIC DNA]</scope>
    <source>
        <tissue evidence="3">Leaves</tissue>
    </source>
</reference>
<keyword evidence="4" id="KW-1185">Reference proteome</keyword>
<dbReference type="PANTHER" id="PTHR33696:SF1">
    <property type="entry name" value="T22J18.15"/>
    <property type="match status" value="1"/>
</dbReference>
<organism evidence="3 4">
    <name type="scientific">Helianthus annuus</name>
    <name type="common">Common sunflower</name>
    <dbReference type="NCBI Taxonomy" id="4232"/>
    <lineage>
        <taxon>Eukaryota</taxon>
        <taxon>Viridiplantae</taxon>
        <taxon>Streptophyta</taxon>
        <taxon>Embryophyta</taxon>
        <taxon>Tracheophyta</taxon>
        <taxon>Spermatophyta</taxon>
        <taxon>Magnoliopsida</taxon>
        <taxon>eudicotyledons</taxon>
        <taxon>Gunneridae</taxon>
        <taxon>Pentapetalae</taxon>
        <taxon>asterids</taxon>
        <taxon>campanulids</taxon>
        <taxon>Asterales</taxon>
        <taxon>Asteraceae</taxon>
        <taxon>Asteroideae</taxon>
        <taxon>Heliantheae alliance</taxon>
        <taxon>Heliantheae</taxon>
        <taxon>Helianthus</taxon>
    </lineage>
</organism>
<feature type="region of interest" description="Disordered" evidence="1">
    <location>
        <begin position="51"/>
        <end position="92"/>
    </location>
</feature>
<evidence type="ECO:0000313" key="3">
    <source>
        <dbReference type="EMBL" id="OTG28110.1"/>
    </source>
</evidence>
<accession>A0A251UXM4</accession>
<reference evidence="2 4" key="1">
    <citation type="journal article" date="2017" name="Nature">
        <title>The sunflower genome provides insights into oil metabolism, flowering and Asterid evolution.</title>
        <authorList>
            <person name="Badouin H."/>
            <person name="Gouzy J."/>
            <person name="Grassa C.J."/>
            <person name="Murat F."/>
            <person name="Staton S.E."/>
            <person name="Cottret L."/>
            <person name="Lelandais-Briere C."/>
            <person name="Owens G.L."/>
            <person name="Carrere S."/>
            <person name="Mayjonade B."/>
            <person name="Legrand L."/>
            <person name="Gill N."/>
            <person name="Kane N.C."/>
            <person name="Bowers J.E."/>
            <person name="Hubner S."/>
            <person name="Bellec A."/>
            <person name="Berard A."/>
            <person name="Berges H."/>
            <person name="Blanchet N."/>
            <person name="Boniface M.C."/>
            <person name="Brunel D."/>
            <person name="Catrice O."/>
            <person name="Chaidir N."/>
            <person name="Claudel C."/>
            <person name="Donnadieu C."/>
            <person name="Faraut T."/>
            <person name="Fievet G."/>
            <person name="Helmstetter N."/>
            <person name="King M."/>
            <person name="Knapp S.J."/>
            <person name="Lai Z."/>
            <person name="Le Paslier M.C."/>
            <person name="Lippi Y."/>
            <person name="Lorenzon L."/>
            <person name="Mandel J.R."/>
            <person name="Marage G."/>
            <person name="Marchand G."/>
            <person name="Marquand E."/>
            <person name="Bret-Mestries E."/>
            <person name="Morien E."/>
            <person name="Nambeesan S."/>
            <person name="Nguyen T."/>
            <person name="Pegot-Espagnet P."/>
            <person name="Pouilly N."/>
            <person name="Raftis F."/>
            <person name="Sallet E."/>
            <person name="Schiex T."/>
            <person name="Thomas J."/>
            <person name="Vandecasteele C."/>
            <person name="Vares D."/>
            <person name="Vear F."/>
            <person name="Vautrin S."/>
            <person name="Crespi M."/>
            <person name="Mangin B."/>
            <person name="Burke J.M."/>
            <person name="Salse J."/>
            <person name="Munos S."/>
            <person name="Vincourt P."/>
            <person name="Rieseberg L.H."/>
            <person name="Langlade N.B."/>
        </authorList>
    </citation>
    <scope>NUCLEOTIDE SEQUENCE [LARGE SCALE GENOMIC DNA]</scope>
    <source>
        <strain evidence="4">cv. SF193</strain>
        <tissue evidence="2">Leaves</tissue>
    </source>
</reference>
<dbReference type="OrthoDB" id="1925896at2759"/>
<dbReference type="AlphaFoldDB" id="A0A251UXM4"/>
<name>A0A251UXM4_HELAN</name>
<feature type="compositionally biased region" description="Polar residues" evidence="1">
    <location>
        <begin position="58"/>
        <end position="68"/>
    </location>
</feature>
<dbReference type="EMBL" id="MNCJ02000319">
    <property type="protein sequence ID" value="KAF5809404.1"/>
    <property type="molecule type" value="Genomic_DNA"/>
</dbReference>